<dbReference type="EMBL" id="CM037015">
    <property type="protein sequence ID" value="KAH7682058.1"/>
    <property type="molecule type" value="Genomic_DNA"/>
</dbReference>
<protein>
    <submittedName>
        <fullName evidence="1">Uncharacterized protein</fullName>
    </submittedName>
</protein>
<gene>
    <name evidence="1" type="ORF">IHE45_05G098500</name>
</gene>
<name>A0ACB7W3J5_DIOAL</name>
<proteinExistence type="predicted"/>
<sequence>MERKTSTSFLLCILFSLFLSEYCMCRTTPQDFSSQKTYYTSPDPHHSSPPHPHTHRRKPSCGSTPPHNYGSPPHRSSGGGHGGGHGYYNSPPSSSYTPTTPPSPILGPVTPTPTTPIISSPPSPVYIDPGTPTTPIISTPPSPIYIDPGTPTTPIISTPPSPIYIDPGTPTTPIISTPPSPRSFDPNSPPYYPAPCSYWITHPAAIWSLLGYWGTVGGFFGSSLAYGKDLTLHQALSNPRTDGIGELYREGAASLLNSLATTNFPFSSEQVKDAFTAALVSQKAAASQAEIFKLANEGKLKKKKH</sequence>
<evidence type="ECO:0000313" key="2">
    <source>
        <dbReference type="Proteomes" id="UP000827976"/>
    </source>
</evidence>
<keyword evidence="2" id="KW-1185">Reference proteome</keyword>
<comment type="caution">
    <text evidence="1">The sequence shown here is derived from an EMBL/GenBank/DDBJ whole genome shotgun (WGS) entry which is preliminary data.</text>
</comment>
<organism evidence="1 2">
    <name type="scientific">Dioscorea alata</name>
    <name type="common">Purple yam</name>
    <dbReference type="NCBI Taxonomy" id="55571"/>
    <lineage>
        <taxon>Eukaryota</taxon>
        <taxon>Viridiplantae</taxon>
        <taxon>Streptophyta</taxon>
        <taxon>Embryophyta</taxon>
        <taxon>Tracheophyta</taxon>
        <taxon>Spermatophyta</taxon>
        <taxon>Magnoliopsida</taxon>
        <taxon>Liliopsida</taxon>
        <taxon>Dioscoreales</taxon>
        <taxon>Dioscoreaceae</taxon>
        <taxon>Dioscorea</taxon>
    </lineage>
</organism>
<evidence type="ECO:0000313" key="1">
    <source>
        <dbReference type="EMBL" id="KAH7682058.1"/>
    </source>
</evidence>
<reference evidence="2" key="1">
    <citation type="journal article" date="2022" name="Nat. Commun.">
        <title>Chromosome evolution and the genetic basis of agronomically important traits in greater yam.</title>
        <authorList>
            <person name="Bredeson J.V."/>
            <person name="Lyons J.B."/>
            <person name="Oniyinde I.O."/>
            <person name="Okereke N.R."/>
            <person name="Kolade O."/>
            <person name="Nnabue I."/>
            <person name="Nwadili C.O."/>
            <person name="Hribova E."/>
            <person name="Parker M."/>
            <person name="Nwogha J."/>
            <person name="Shu S."/>
            <person name="Carlson J."/>
            <person name="Kariba R."/>
            <person name="Muthemba S."/>
            <person name="Knop K."/>
            <person name="Barton G.J."/>
            <person name="Sherwood A.V."/>
            <person name="Lopez-Montes A."/>
            <person name="Asiedu R."/>
            <person name="Jamnadass R."/>
            <person name="Muchugi A."/>
            <person name="Goodstein D."/>
            <person name="Egesi C.N."/>
            <person name="Featherston J."/>
            <person name="Asfaw A."/>
            <person name="Simpson G.G."/>
            <person name="Dolezel J."/>
            <person name="Hendre P.S."/>
            <person name="Van Deynze A."/>
            <person name="Kumar P.L."/>
            <person name="Obidiegwu J.E."/>
            <person name="Bhattacharjee R."/>
            <person name="Rokhsar D.S."/>
        </authorList>
    </citation>
    <scope>NUCLEOTIDE SEQUENCE [LARGE SCALE GENOMIC DNA]</scope>
    <source>
        <strain evidence="2">cv. TDa95/00328</strain>
    </source>
</reference>
<accession>A0ACB7W3J5</accession>
<dbReference type="Proteomes" id="UP000827976">
    <property type="component" value="Chromosome 5"/>
</dbReference>